<dbReference type="InterPro" id="IPR051502">
    <property type="entry name" value="RLP_Defense_Trigger"/>
</dbReference>
<gene>
    <name evidence="12" type="ORF">LWI29_036953</name>
</gene>
<accession>A0AA39VPJ7</accession>
<keyword evidence="3" id="KW-1003">Cell membrane</keyword>
<evidence type="ECO:0000256" key="6">
    <source>
        <dbReference type="ARBA" id="ARBA00022729"/>
    </source>
</evidence>
<dbReference type="InterPro" id="IPR003591">
    <property type="entry name" value="Leu-rich_rpt_typical-subtyp"/>
</dbReference>
<dbReference type="EMBL" id="JAUESC010000380">
    <property type="protein sequence ID" value="KAK0593454.1"/>
    <property type="molecule type" value="Genomic_DNA"/>
</dbReference>
<evidence type="ECO:0000256" key="5">
    <source>
        <dbReference type="ARBA" id="ARBA00022692"/>
    </source>
</evidence>
<keyword evidence="6" id="KW-0732">Signal</keyword>
<evidence type="ECO:0000256" key="10">
    <source>
        <dbReference type="ARBA" id="ARBA00023170"/>
    </source>
</evidence>
<keyword evidence="8" id="KW-1133">Transmembrane helix</keyword>
<keyword evidence="9" id="KW-0472">Membrane</keyword>
<evidence type="ECO:0000256" key="11">
    <source>
        <dbReference type="ARBA" id="ARBA00037847"/>
    </source>
</evidence>
<sequence>MQHSIMMKRNRTVESWVDDRVSNCCDWYRVECSTTTGRVMNLSLSEILYGSTTIVNFSLFQPLEQLQILDLSYNYFEGWVDSRAHDSFRSLKQLKMLNLGGNRFNSSILSYLTTTTSLTTLILKSNNLKDFNPRQGSGLANLRNLEFLDVSENWISGSLQESGICELKNLIELDVSRNNLEGHLPACLNSLTNLRALELSYNHLSGNLPSFIGNLMTSLRYLSLGENNFEGLFSFSSLANLSKLEIFHLSTENSTLQVLETEEFFQPPNQLKVLYLRKCNLHAIPSFLMYQHSLEFIDLSHNKLVGMFPTWLLHNNTRLQRMNLTNNSLSGTLQLPSSTHDLLDLRISNNNLNGQLPENLGMILAKLIHLDLLENRFEGYIPSSMGEMKRLRVLDLSSNNFSGELPNAFVSGCFSLELLRLSNNNFHGNIFPEFMT</sequence>
<protein>
    <recommendedName>
        <fullName evidence="14">Leucine-rich repeat-containing N-terminal plant-type domain-containing protein</fullName>
    </recommendedName>
</protein>
<keyword evidence="4" id="KW-0433">Leucine-rich repeat</keyword>
<organism evidence="12 13">
    <name type="scientific">Acer saccharum</name>
    <name type="common">Sugar maple</name>
    <dbReference type="NCBI Taxonomy" id="4024"/>
    <lineage>
        <taxon>Eukaryota</taxon>
        <taxon>Viridiplantae</taxon>
        <taxon>Streptophyta</taxon>
        <taxon>Embryophyta</taxon>
        <taxon>Tracheophyta</taxon>
        <taxon>Spermatophyta</taxon>
        <taxon>Magnoliopsida</taxon>
        <taxon>eudicotyledons</taxon>
        <taxon>Gunneridae</taxon>
        <taxon>Pentapetalae</taxon>
        <taxon>rosids</taxon>
        <taxon>malvids</taxon>
        <taxon>Sapindales</taxon>
        <taxon>Sapindaceae</taxon>
        <taxon>Hippocastanoideae</taxon>
        <taxon>Acereae</taxon>
        <taxon>Acer</taxon>
    </lineage>
</organism>
<evidence type="ECO:0000256" key="1">
    <source>
        <dbReference type="ARBA" id="ARBA00004236"/>
    </source>
</evidence>
<dbReference type="PANTHER" id="PTHR48062">
    <property type="entry name" value="RECEPTOR-LIKE PROTEIN 14"/>
    <property type="match status" value="1"/>
</dbReference>
<evidence type="ECO:0000256" key="8">
    <source>
        <dbReference type="ARBA" id="ARBA00022989"/>
    </source>
</evidence>
<keyword evidence="5" id="KW-0812">Transmembrane</keyword>
<comment type="subcellular location">
    <subcellularLocation>
        <location evidence="1">Cell membrane</location>
    </subcellularLocation>
    <subcellularLocation>
        <location evidence="11">Endomembrane system</location>
        <topology evidence="11">Single-pass membrane protein</topology>
    </subcellularLocation>
</comment>
<reference evidence="12" key="1">
    <citation type="journal article" date="2022" name="Plant J.">
        <title>Strategies of tolerance reflected in two North American maple genomes.</title>
        <authorList>
            <person name="McEvoy S.L."/>
            <person name="Sezen U.U."/>
            <person name="Trouern-Trend A."/>
            <person name="McMahon S.M."/>
            <person name="Schaberg P.G."/>
            <person name="Yang J."/>
            <person name="Wegrzyn J.L."/>
            <person name="Swenson N.G."/>
        </authorList>
    </citation>
    <scope>NUCLEOTIDE SEQUENCE</scope>
    <source>
        <strain evidence="12">NS2018</strain>
    </source>
</reference>
<dbReference type="Pfam" id="PF00560">
    <property type="entry name" value="LRR_1"/>
    <property type="match status" value="6"/>
</dbReference>
<keyword evidence="7" id="KW-0677">Repeat</keyword>
<evidence type="ECO:0000256" key="9">
    <source>
        <dbReference type="ARBA" id="ARBA00023136"/>
    </source>
</evidence>
<name>A0AA39VPJ7_ACESA</name>
<proteinExistence type="inferred from homology"/>
<dbReference type="FunFam" id="3.80.10.10:FF:000383">
    <property type="entry name" value="Leucine-rich repeat receptor protein kinase EMS1"/>
    <property type="match status" value="2"/>
</dbReference>
<evidence type="ECO:0000313" key="13">
    <source>
        <dbReference type="Proteomes" id="UP001168877"/>
    </source>
</evidence>
<evidence type="ECO:0008006" key="14">
    <source>
        <dbReference type="Google" id="ProtNLM"/>
    </source>
</evidence>
<keyword evidence="10" id="KW-0675">Receptor</keyword>
<evidence type="ECO:0000256" key="3">
    <source>
        <dbReference type="ARBA" id="ARBA00022475"/>
    </source>
</evidence>
<dbReference type="SUPFAM" id="SSF52047">
    <property type="entry name" value="RNI-like"/>
    <property type="match status" value="1"/>
</dbReference>
<dbReference type="SMART" id="SM00369">
    <property type="entry name" value="LRR_TYP"/>
    <property type="match status" value="7"/>
</dbReference>
<dbReference type="GO" id="GO:0005886">
    <property type="term" value="C:plasma membrane"/>
    <property type="evidence" value="ECO:0007669"/>
    <property type="project" value="UniProtKB-SubCell"/>
</dbReference>
<evidence type="ECO:0000313" key="12">
    <source>
        <dbReference type="EMBL" id="KAK0593454.1"/>
    </source>
</evidence>
<dbReference type="PANTHER" id="PTHR48062:SF52">
    <property type="entry name" value="RECEPTOR-LIKE PROTEIN 8-RELATED"/>
    <property type="match status" value="1"/>
</dbReference>
<dbReference type="Proteomes" id="UP001168877">
    <property type="component" value="Unassembled WGS sequence"/>
</dbReference>
<dbReference type="AlphaFoldDB" id="A0AA39VPJ7"/>
<comment type="similarity">
    <text evidence="2">Belongs to the RLP family.</text>
</comment>
<comment type="caution">
    <text evidence="12">The sequence shown here is derived from an EMBL/GenBank/DDBJ whole genome shotgun (WGS) entry which is preliminary data.</text>
</comment>
<dbReference type="InterPro" id="IPR001611">
    <property type="entry name" value="Leu-rich_rpt"/>
</dbReference>
<evidence type="ECO:0000256" key="2">
    <source>
        <dbReference type="ARBA" id="ARBA00009592"/>
    </source>
</evidence>
<dbReference type="InterPro" id="IPR032675">
    <property type="entry name" value="LRR_dom_sf"/>
</dbReference>
<reference evidence="12" key="2">
    <citation type="submission" date="2023-06" db="EMBL/GenBank/DDBJ databases">
        <authorList>
            <person name="Swenson N.G."/>
            <person name="Wegrzyn J.L."/>
            <person name="Mcevoy S.L."/>
        </authorList>
    </citation>
    <scope>NUCLEOTIDE SEQUENCE</scope>
    <source>
        <strain evidence="12">NS2018</strain>
        <tissue evidence="12">Leaf</tissue>
    </source>
</reference>
<evidence type="ECO:0000256" key="4">
    <source>
        <dbReference type="ARBA" id="ARBA00022614"/>
    </source>
</evidence>
<evidence type="ECO:0000256" key="7">
    <source>
        <dbReference type="ARBA" id="ARBA00022737"/>
    </source>
</evidence>
<dbReference type="Gene3D" id="3.80.10.10">
    <property type="entry name" value="Ribonuclease Inhibitor"/>
    <property type="match status" value="3"/>
</dbReference>
<keyword evidence="13" id="KW-1185">Reference proteome</keyword>